<dbReference type="Pfam" id="PF00498">
    <property type="entry name" value="FHA"/>
    <property type="match status" value="1"/>
</dbReference>
<protein>
    <submittedName>
        <fullName evidence="10">Glycosyl transferase/Transpeptidase with FHA domain modulation</fullName>
    </submittedName>
</protein>
<dbReference type="InterPro" id="IPR001264">
    <property type="entry name" value="Glyco_trans_51"/>
</dbReference>
<reference evidence="10" key="1">
    <citation type="submission" date="2015-09" db="EMBL/GenBank/DDBJ databases">
        <authorList>
            <person name="Jackson K.R."/>
            <person name="Lunt B.L."/>
            <person name="Fisher J.N.B."/>
            <person name="Gardner A.V."/>
            <person name="Bailey M.E."/>
            <person name="Deus L.M."/>
            <person name="Earl A.S."/>
            <person name="Gibby P.D."/>
            <person name="Hartmann K.A."/>
            <person name="Liu J.E."/>
            <person name="Manci A.M."/>
            <person name="Nielsen D.A."/>
            <person name="Solomon M.B."/>
            <person name="Breakwell D.P."/>
            <person name="Burnett S.H."/>
            <person name="Grose J.H."/>
        </authorList>
    </citation>
    <scope>NUCLEOTIDE SEQUENCE</scope>
    <source>
        <strain evidence="10">7805</strain>
    </source>
</reference>
<evidence type="ECO:0000256" key="3">
    <source>
        <dbReference type="ARBA" id="ARBA00022676"/>
    </source>
</evidence>
<dbReference type="Gene3D" id="2.60.200.20">
    <property type="match status" value="1"/>
</dbReference>
<dbReference type="GO" id="GO:0009252">
    <property type="term" value="P:peptidoglycan biosynthetic process"/>
    <property type="evidence" value="ECO:0007669"/>
    <property type="project" value="TreeGrafter"/>
</dbReference>
<dbReference type="CDD" id="cd00060">
    <property type="entry name" value="FHA"/>
    <property type="match status" value="1"/>
</dbReference>
<evidence type="ECO:0000256" key="1">
    <source>
        <dbReference type="ARBA" id="ARBA00022645"/>
    </source>
</evidence>
<accession>A0A1J1JJV0</accession>
<dbReference type="SUPFAM" id="SSF53955">
    <property type="entry name" value="Lysozyme-like"/>
    <property type="match status" value="1"/>
</dbReference>
<keyword evidence="5" id="KW-0378">Hydrolase</keyword>
<dbReference type="PANTHER" id="PTHR32282">
    <property type="entry name" value="BINDING PROTEIN TRANSPEPTIDASE, PUTATIVE-RELATED"/>
    <property type="match status" value="1"/>
</dbReference>
<dbReference type="GO" id="GO:0006508">
    <property type="term" value="P:proteolysis"/>
    <property type="evidence" value="ECO:0007669"/>
    <property type="project" value="UniProtKB-KW"/>
</dbReference>
<name>A0A1J1JJV0_PLAAG</name>
<dbReference type="RefSeq" id="WP_227366383.1">
    <property type="nucleotide sequence ID" value="NZ_JBEIHM010000102.1"/>
</dbReference>
<comment type="catalytic activity">
    <reaction evidence="8">
        <text>[GlcNAc-(1-&gt;4)-Mur2Ac(oyl-L-Ala-gamma-D-Glu-L-Lys-D-Ala-D-Ala)](n)-di-trans,octa-cis-undecaprenyl diphosphate + beta-D-GlcNAc-(1-&gt;4)-Mur2Ac(oyl-L-Ala-gamma-D-Glu-L-Lys-D-Ala-D-Ala)-di-trans,octa-cis-undecaprenyl diphosphate = [GlcNAc-(1-&gt;4)-Mur2Ac(oyl-L-Ala-gamma-D-Glu-L-Lys-D-Ala-D-Ala)](n+1)-di-trans,octa-cis-undecaprenyl diphosphate + di-trans,octa-cis-undecaprenyl diphosphate + H(+)</text>
        <dbReference type="Rhea" id="RHEA:23708"/>
        <dbReference type="Rhea" id="RHEA-COMP:9602"/>
        <dbReference type="Rhea" id="RHEA-COMP:9603"/>
        <dbReference type="ChEBI" id="CHEBI:15378"/>
        <dbReference type="ChEBI" id="CHEBI:58405"/>
        <dbReference type="ChEBI" id="CHEBI:60033"/>
        <dbReference type="ChEBI" id="CHEBI:78435"/>
        <dbReference type="EC" id="2.4.99.28"/>
    </reaction>
</comment>
<dbReference type="Pfam" id="PF00912">
    <property type="entry name" value="Transgly"/>
    <property type="match status" value="1"/>
</dbReference>
<keyword evidence="3" id="KW-0328">Glycosyltransferase</keyword>
<keyword evidence="1" id="KW-0121">Carboxypeptidase</keyword>
<dbReference type="GO" id="GO:0008658">
    <property type="term" value="F:penicillin binding"/>
    <property type="evidence" value="ECO:0007669"/>
    <property type="project" value="InterPro"/>
</dbReference>
<keyword evidence="2" id="KW-0645">Protease</keyword>
<evidence type="ECO:0000256" key="4">
    <source>
        <dbReference type="ARBA" id="ARBA00022679"/>
    </source>
</evidence>
<dbReference type="InterPro" id="IPR008984">
    <property type="entry name" value="SMAD_FHA_dom_sf"/>
</dbReference>
<dbReference type="InterPro" id="IPR023346">
    <property type="entry name" value="Lysozyme-like_dom_sf"/>
</dbReference>
<dbReference type="InterPro" id="IPR036950">
    <property type="entry name" value="PBP_transglycosylase"/>
</dbReference>
<dbReference type="PROSITE" id="PS50006">
    <property type="entry name" value="FHA_DOMAIN"/>
    <property type="match status" value="1"/>
</dbReference>
<evidence type="ECO:0000256" key="7">
    <source>
        <dbReference type="ARBA" id="ARBA00034000"/>
    </source>
</evidence>
<comment type="catalytic activity">
    <reaction evidence="7">
        <text>Preferential cleavage: (Ac)2-L-Lys-D-Ala-|-D-Ala. Also transpeptidation of peptidyl-alanyl moieties that are N-acyl substituents of D-alanine.</text>
        <dbReference type="EC" id="3.4.16.4"/>
    </reaction>
</comment>
<keyword evidence="4 10" id="KW-0808">Transferase</keyword>
<sequence length="756" mass="83481">MSTPLPPQKPQTLLNTITQVVQTLHAKVNFSRLILKPNAKVPELIVHQADTNKAEVYPLLGDRYVVGRSSRTCDIVVRNPLVSTIHVSVVRDPKRMGLFSARTGFMIQDEDSTNGLYWGRRRIKVLPLRHGDSFTLGPPELASVSRVEYRNPPPWYLQTLRYGFYGICGLTAAVGIVVLFESQKFEVDPLPKTVTGPVIIHAADGRPLREANTIAHLEADQLSDFGPYLPKAVVASEDARFYWHLGIDPFGTLRALLTNVRDGEIREGGSTLSQQLARSLYRDYVGTEDSAGRKFREAVVALKLEAVYGKNKLLKTYLNRVYLGINLYGFEDAAKFYFNKSAKDLNLSEAATLVGILPAPNSFNPIQNYQLAVQYRDRVISRMLELGMVSEDEADRARRSRIEINPKAQEFLESTIAPYFYDYIFAELQQLLGEQLAREGNFIVETALTPSMQTIAESSLKSSIQTTGATNGFSQGGLVTLDSNTGEILAMAGGADYKESQFNRVTQAQRQPGSTFKLFTYLAALAQGIPPGQIYSCEPLNWKGQSYQGCERSGGDLDMYRGLALSENVIALRIAQDIGLDRIIDMAKRLGIKSKLDPVPGLVLGQSEVNLLEITGAYSTVANNGLRHSPHAIRRILDSSDCTDFNDINTCRVIYAYDRENPTIPSVLSDSVVETMTTLLQGAVRRGTAKSAYIGLGEAGKTGTTNDNVDLWFIGYLPDSKLTTGIWLGNDDNSPTNGSSANAAQLWRDYMSQIAR</sequence>
<dbReference type="GO" id="GO:0030288">
    <property type="term" value="C:outer membrane-bounded periplasmic space"/>
    <property type="evidence" value="ECO:0007669"/>
    <property type="project" value="TreeGrafter"/>
</dbReference>
<keyword evidence="6" id="KW-0511">Multifunctional enzyme</keyword>
<dbReference type="GO" id="GO:0008955">
    <property type="term" value="F:peptidoglycan glycosyltransferase activity"/>
    <property type="evidence" value="ECO:0007669"/>
    <property type="project" value="UniProtKB-EC"/>
</dbReference>
<dbReference type="Pfam" id="PF00905">
    <property type="entry name" value="Transpeptidase"/>
    <property type="match status" value="1"/>
</dbReference>
<dbReference type="GO" id="GO:0009002">
    <property type="term" value="F:serine-type D-Ala-D-Ala carboxypeptidase activity"/>
    <property type="evidence" value="ECO:0007669"/>
    <property type="project" value="UniProtKB-EC"/>
</dbReference>
<evidence type="ECO:0000259" key="9">
    <source>
        <dbReference type="PROSITE" id="PS50006"/>
    </source>
</evidence>
<dbReference type="InterPro" id="IPR001460">
    <property type="entry name" value="PCN-bd_Tpept"/>
</dbReference>
<dbReference type="PANTHER" id="PTHR32282:SF31">
    <property type="entry name" value="PEPTIDOGLYCAN GLYCOSYLTRANSFERASE"/>
    <property type="match status" value="1"/>
</dbReference>
<dbReference type="SUPFAM" id="SSF56601">
    <property type="entry name" value="beta-lactamase/transpeptidase-like"/>
    <property type="match status" value="1"/>
</dbReference>
<dbReference type="SMART" id="SM00240">
    <property type="entry name" value="FHA"/>
    <property type="match status" value="1"/>
</dbReference>
<dbReference type="InterPro" id="IPR050396">
    <property type="entry name" value="Glycosyltr_51/Transpeptidase"/>
</dbReference>
<proteinExistence type="predicted"/>
<dbReference type="InterPro" id="IPR012338">
    <property type="entry name" value="Beta-lactam/transpept-like"/>
</dbReference>
<evidence type="ECO:0000256" key="8">
    <source>
        <dbReference type="ARBA" id="ARBA00049902"/>
    </source>
</evidence>
<dbReference type="SUPFAM" id="SSF49879">
    <property type="entry name" value="SMAD/FHA domain"/>
    <property type="match status" value="1"/>
</dbReference>
<evidence type="ECO:0000256" key="6">
    <source>
        <dbReference type="ARBA" id="ARBA00023268"/>
    </source>
</evidence>
<organism evidence="10">
    <name type="scientific">Planktothrix agardhii</name>
    <name type="common">Oscillatoria agardhii</name>
    <dbReference type="NCBI Taxonomy" id="1160"/>
    <lineage>
        <taxon>Bacteria</taxon>
        <taxon>Bacillati</taxon>
        <taxon>Cyanobacteriota</taxon>
        <taxon>Cyanophyceae</taxon>
        <taxon>Oscillatoriophycideae</taxon>
        <taxon>Oscillatoriales</taxon>
        <taxon>Microcoleaceae</taxon>
        <taxon>Planktothrix</taxon>
    </lineage>
</organism>
<evidence type="ECO:0000256" key="2">
    <source>
        <dbReference type="ARBA" id="ARBA00022670"/>
    </source>
</evidence>
<dbReference type="Gene3D" id="1.10.3810.10">
    <property type="entry name" value="Biosynthetic peptidoglycan transglycosylase-like"/>
    <property type="match status" value="1"/>
</dbReference>
<dbReference type="InterPro" id="IPR000253">
    <property type="entry name" value="FHA_dom"/>
</dbReference>
<feature type="domain" description="FHA" evidence="9">
    <location>
        <begin position="64"/>
        <end position="123"/>
    </location>
</feature>
<gene>
    <name evidence="10" type="ORF">PLAM_2550</name>
</gene>
<dbReference type="EMBL" id="LO018304">
    <property type="protein sequence ID" value="CUM60516.1"/>
    <property type="molecule type" value="Genomic_DNA"/>
</dbReference>
<evidence type="ECO:0000313" key="10">
    <source>
        <dbReference type="EMBL" id="CUM60516.1"/>
    </source>
</evidence>
<dbReference type="Gene3D" id="3.40.710.10">
    <property type="entry name" value="DD-peptidase/beta-lactamase superfamily"/>
    <property type="match status" value="1"/>
</dbReference>
<evidence type="ECO:0000256" key="5">
    <source>
        <dbReference type="ARBA" id="ARBA00022801"/>
    </source>
</evidence>
<dbReference type="AlphaFoldDB" id="A0A1J1JJV0"/>